<evidence type="ECO:0000313" key="3">
    <source>
        <dbReference type="Proteomes" id="UP000255328"/>
    </source>
</evidence>
<organism evidence="2 3">
    <name type="scientific">Fusobacterium necrogenes</name>
    <dbReference type="NCBI Taxonomy" id="858"/>
    <lineage>
        <taxon>Bacteria</taxon>
        <taxon>Fusobacteriati</taxon>
        <taxon>Fusobacteriota</taxon>
        <taxon>Fusobacteriia</taxon>
        <taxon>Fusobacteriales</taxon>
        <taxon>Fusobacteriaceae</taxon>
        <taxon>Fusobacterium</taxon>
    </lineage>
</organism>
<dbReference type="RefSeq" id="WP_115268282.1">
    <property type="nucleotide sequence ID" value="NZ_UGGU01000003.1"/>
</dbReference>
<accession>A0A377GVW0</accession>
<evidence type="ECO:0000256" key="1">
    <source>
        <dbReference type="SAM" id="SignalP"/>
    </source>
</evidence>
<reference evidence="2 3" key="1">
    <citation type="submission" date="2018-06" db="EMBL/GenBank/DDBJ databases">
        <authorList>
            <consortium name="Pathogen Informatics"/>
            <person name="Doyle S."/>
        </authorList>
    </citation>
    <scope>NUCLEOTIDE SEQUENCE [LARGE SCALE GENOMIC DNA]</scope>
    <source>
        <strain evidence="2 3">NCTC10723</strain>
    </source>
</reference>
<dbReference type="OrthoDB" id="88880at2"/>
<name>A0A377GVW0_9FUSO</name>
<keyword evidence="3" id="KW-1185">Reference proteome</keyword>
<evidence type="ECO:0000313" key="2">
    <source>
        <dbReference type="EMBL" id="STO30661.1"/>
    </source>
</evidence>
<feature type="signal peptide" evidence="1">
    <location>
        <begin position="1"/>
        <end position="19"/>
    </location>
</feature>
<proteinExistence type="predicted"/>
<protein>
    <submittedName>
        <fullName evidence="2">Uncharacterized protein</fullName>
    </submittedName>
</protein>
<feature type="chain" id="PRO_5016597661" evidence="1">
    <location>
        <begin position="20"/>
        <end position="200"/>
    </location>
</feature>
<sequence>MRKIISVGIFLLSALLALGTDITSDNSNTDSGIINKNPIIDEGGYNPFPPDFIFPEGEIPEIPAGPMVPTTGRDVDELGQVRILEKTYTVMLESKVNIFVPLEVITDIDIETTVIGDQIVDVPFEIELNRKPEKENYYSIRYSENIIDIDADGTPDTYIFSPKYINEKVSKDNFVRIYGENITKEGTHKKDIYITVEIGG</sequence>
<keyword evidence="1" id="KW-0732">Signal</keyword>
<dbReference type="EMBL" id="UGGU01000003">
    <property type="protein sequence ID" value="STO30661.1"/>
    <property type="molecule type" value="Genomic_DNA"/>
</dbReference>
<dbReference type="AlphaFoldDB" id="A0A377GVW0"/>
<dbReference type="Proteomes" id="UP000255328">
    <property type="component" value="Unassembled WGS sequence"/>
</dbReference>
<gene>
    <name evidence="2" type="ORF">NCTC10723_00086</name>
</gene>